<dbReference type="Pfam" id="PF17918">
    <property type="entry name" value="TetR_C_15"/>
    <property type="match status" value="1"/>
</dbReference>
<dbReference type="PRINTS" id="PR00455">
    <property type="entry name" value="HTHTETR"/>
</dbReference>
<feature type="DNA-binding region" description="H-T-H motif" evidence="2">
    <location>
        <begin position="39"/>
        <end position="58"/>
    </location>
</feature>
<feature type="domain" description="HTH tetR-type" evidence="3">
    <location>
        <begin position="16"/>
        <end position="76"/>
    </location>
</feature>
<dbReference type="Proteomes" id="UP000002601">
    <property type="component" value="Chromosome"/>
</dbReference>
<protein>
    <submittedName>
        <fullName evidence="4">Transcriptional regulator, TetR family</fullName>
    </submittedName>
</protein>
<organism evidence="4 5">
    <name type="scientific">Maridesulfovibrio salexigens (strain ATCC 14822 / DSM 2638 / NCIMB 8403 / VKM B-1763)</name>
    <name type="common">Desulfovibrio salexigens</name>
    <dbReference type="NCBI Taxonomy" id="526222"/>
    <lineage>
        <taxon>Bacteria</taxon>
        <taxon>Pseudomonadati</taxon>
        <taxon>Thermodesulfobacteriota</taxon>
        <taxon>Desulfovibrionia</taxon>
        <taxon>Desulfovibrionales</taxon>
        <taxon>Desulfovibrionaceae</taxon>
        <taxon>Maridesulfovibrio</taxon>
    </lineage>
</organism>
<keyword evidence="1 2" id="KW-0238">DNA-binding</keyword>
<dbReference type="RefSeq" id="WP_015853149.1">
    <property type="nucleotide sequence ID" value="NC_012881.1"/>
</dbReference>
<dbReference type="SUPFAM" id="SSF48498">
    <property type="entry name" value="Tetracyclin repressor-like, C-terminal domain"/>
    <property type="match status" value="1"/>
</dbReference>
<dbReference type="GO" id="GO:0003700">
    <property type="term" value="F:DNA-binding transcription factor activity"/>
    <property type="evidence" value="ECO:0007669"/>
    <property type="project" value="TreeGrafter"/>
</dbReference>
<dbReference type="InterPro" id="IPR001647">
    <property type="entry name" value="HTH_TetR"/>
</dbReference>
<dbReference type="Gene3D" id="1.10.10.60">
    <property type="entry name" value="Homeodomain-like"/>
    <property type="match status" value="1"/>
</dbReference>
<proteinExistence type="predicted"/>
<dbReference type="Gene3D" id="1.10.357.10">
    <property type="entry name" value="Tetracycline Repressor, domain 2"/>
    <property type="match status" value="1"/>
</dbReference>
<evidence type="ECO:0000313" key="4">
    <source>
        <dbReference type="EMBL" id="ACS81333.1"/>
    </source>
</evidence>
<gene>
    <name evidence="4" type="ordered locus">Desal_3282</name>
</gene>
<evidence type="ECO:0000256" key="2">
    <source>
        <dbReference type="PROSITE-ProRule" id="PRU00335"/>
    </source>
</evidence>
<sequence>MVRKHGNFEIVQDRADVTRNDILEAALEVFAEKGYAGANTKNIAAAAGVATGSVYRYFKNKKVIFIEVMNMLQGQMSYDIFAKARAMLQEGDSFRDAMRMLGAYSVESHRSNRMFFREVIALEATDDEIAAIGRERDRRIRGHLLEFLESQRHHLKVDDLEAAAELVHLVVEEVSHQAVIFDSEVGEDRLVSQMVMMLEGYLLGPHSS</sequence>
<dbReference type="eggNOG" id="COG1309">
    <property type="taxonomic scope" value="Bacteria"/>
</dbReference>
<dbReference type="InterPro" id="IPR009057">
    <property type="entry name" value="Homeodomain-like_sf"/>
</dbReference>
<dbReference type="GO" id="GO:0000976">
    <property type="term" value="F:transcription cis-regulatory region binding"/>
    <property type="evidence" value="ECO:0007669"/>
    <property type="project" value="TreeGrafter"/>
</dbReference>
<dbReference type="InterPro" id="IPR036271">
    <property type="entry name" value="Tet_transcr_reg_TetR-rel_C_sf"/>
</dbReference>
<dbReference type="Pfam" id="PF00440">
    <property type="entry name" value="TetR_N"/>
    <property type="match status" value="1"/>
</dbReference>
<dbReference type="HOGENOM" id="CLU_069356_46_0_7"/>
<dbReference type="PANTHER" id="PTHR30055:SF226">
    <property type="entry name" value="HTH-TYPE TRANSCRIPTIONAL REGULATOR PKSA"/>
    <property type="match status" value="1"/>
</dbReference>
<name>C6BRV0_MARSD</name>
<dbReference type="PROSITE" id="PS50977">
    <property type="entry name" value="HTH_TETR_2"/>
    <property type="match status" value="1"/>
</dbReference>
<keyword evidence="5" id="KW-1185">Reference proteome</keyword>
<dbReference type="PANTHER" id="PTHR30055">
    <property type="entry name" value="HTH-TYPE TRANSCRIPTIONAL REGULATOR RUTR"/>
    <property type="match status" value="1"/>
</dbReference>
<evidence type="ECO:0000256" key="1">
    <source>
        <dbReference type="ARBA" id="ARBA00023125"/>
    </source>
</evidence>
<dbReference type="STRING" id="526222.Desal_3282"/>
<evidence type="ECO:0000259" key="3">
    <source>
        <dbReference type="PROSITE" id="PS50977"/>
    </source>
</evidence>
<dbReference type="InterPro" id="IPR050109">
    <property type="entry name" value="HTH-type_TetR-like_transc_reg"/>
</dbReference>
<dbReference type="OrthoDB" id="9809994at2"/>
<dbReference type="InterPro" id="IPR041669">
    <property type="entry name" value="TetR_C_15"/>
</dbReference>
<dbReference type="SUPFAM" id="SSF46689">
    <property type="entry name" value="Homeodomain-like"/>
    <property type="match status" value="1"/>
</dbReference>
<reference evidence="4 5" key="1">
    <citation type="submission" date="2009-06" db="EMBL/GenBank/DDBJ databases">
        <title>Complete sequence of Desulfovibrio salexigens DSM 2638.</title>
        <authorList>
            <consortium name="US DOE Joint Genome Institute"/>
            <person name="Lucas S."/>
            <person name="Copeland A."/>
            <person name="Lapidus A."/>
            <person name="Glavina del Rio T."/>
            <person name="Tice H."/>
            <person name="Bruce D."/>
            <person name="Goodwin L."/>
            <person name="Pitluck S."/>
            <person name="Munk A.C."/>
            <person name="Brettin T."/>
            <person name="Detter J.C."/>
            <person name="Han C."/>
            <person name="Tapia R."/>
            <person name="Larimer F."/>
            <person name="Land M."/>
            <person name="Hauser L."/>
            <person name="Kyrpides N."/>
            <person name="Anderson I."/>
            <person name="Wall J.D."/>
            <person name="Arkin A.P."/>
            <person name="Dehal P."/>
            <person name="Chivian D."/>
            <person name="Giles B."/>
            <person name="Hazen T.C."/>
        </authorList>
    </citation>
    <scope>NUCLEOTIDE SEQUENCE [LARGE SCALE GENOMIC DNA]</scope>
    <source>
        <strain evidence="5">ATCC 14822 / DSM 2638 / NCIMB 8403 / VKM B-1763</strain>
    </source>
</reference>
<dbReference type="EMBL" id="CP001649">
    <property type="protein sequence ID" value="ACS81333.1"/>
    <property type="molecule type" value="Genomic_DNA"/>
</dbReference>
<dbReference type="AlphaFoldDB" id="C6BRV0"/>
<evidence type="ECO:0000313" key="5">
    <source>
        <dbReference type="Proteomes" id="UP000002601"/>
    </source>
</evidence>
<accession>C6BRV0</accession>
<dbReference type="KEGG" id="dsa:Desal_3282"/>